<gene>
    <name evidence="1" type="ORF">FEF09_07755</name>
</gene>
<dbReference type="Proteomes" id="UP000318815">
    <property type="component" value="Unassembled WGS sequence"/>
</dbReference>
<dbReference type="EMBL" id="VOHS01000005">
    <property type="protein sequence ID" value="TWW01341.1"/>
    <property type="molecule type" value="Genomic_DNA"/>
</dbReference>
<evidence type="ECO:0000313" key="2">
    <source>
        <dbReference type="Proteomes" id="UP000318815"/>
    </source>
</evidence>
<accession>A0A5C6LVP4</accession>
<dbReference type="RefSeq" id="WP_146304565.1">
    <property type="nucleotide sequence ID" value="NZ_VOHS01000005.1"/>
</dbReference>
<comment type="caution">
    <text evidence="1">The sequence shown here is derived from an EMBL/GenBank/DDBJ whole genome shotgun (WGS) entry which is preliminary data.</text>
</comment>
<name>A0A5C6LVP4_9BACT</name>
<organism evidence="1 2">
    <name type="scientific">Chitinophaga pinensis</name>
    <dbReference type="NCBI Taxonomy" id="79329"/>
    <lineage>
        <taxon>Bacteria</taxon>
        <taxon>Pseudomonadati</taxon>
        <taxon>Bacteroidota</taxon>
        <taxon>Chitinophagia</taxon>
        <taxon>Chitinophagales</taxon>
        <taxon>Chitinophagaceae</taxon>
        <taxon>Chitinophaga</taxon>
    </lineage>
</organism>
<sequence length="181" mass="20765">MLVPVIVSQRKQFTPRFFTTPKNSFYATTPYRKTSTILLCRSENYCRQDRQIPETKTCRIKPGSGKPDTKSVWYSKEHFTKLVEEIEFAGGDGIRVYFGTYEEGHQFAGQTCLLFVTTREKQVGNTITHANVILEKEPNYSERSSVEKDVILFPGEDAGEDIRDFNMGIPCPPRCDEEFSQ</sequence>
<protein>
    <submittedName>
        <fullName evidence="1">Uncharacterized protein</fullName>
    </submittedName>
</protein>
<dbReference type="AlphaFoldDB" id="A0A5C6LVP4"/>
<reference evidence="1 2" key="1">
    <citation type="submission" date="2019-08" db="EMBL/GenBank/DDBJ databases">
        <title>Whole genome sequencing of chitin degrading bacteria Chitinophaga pinensis YS16.</title>
        <authorList>
            <person name="Singh R.P."/>
            <person name="Manchanda G."/>
            <person name="Maurya I.K."/>
            <person name="Joshi N.K."/>
            <person name="Srivastava A.K."/>
        </authorList>
    </citation>
    <scope>NUCLEOTIDE SEQUENCE [LARGE SCALE GENOMIC DNA]</scope>
    <source>
        <strain evidence="1 2">YS-16</strain>
    </source>
</reference>
<evidence type="ECO:0000313" key="1">
    <source>
        <dbReference type="EMBL" id="TWW01341.1"/>
    </source>
</evidence>
<proteinExistence type="predicted"/>
<dbReference type="OrthoDB" id="662966at2"/>
<keyword evidence="2" id="KW-1185">Reference proteome</keyword>